<keyword evidence="2" id="KW-1185">Reference proteome</keyword>
<reference evidence="1 2" key="1">
    <citation type="journal article" date="2018" name="Biotechnol. Biofuels">
        <title>Integrative visual omics of the white-rot fungus Polyporus brumalis exposes the biotechnological potential of its oxidative enzymes for delignifying raw plant biomass.</title>
        <authorList>
            <person name="Miyauchi S."/>
            <person name="Rancon A."/>
            <person name="Drula E."/>
            <person name="Hage H."/>
            <person name="Chaduli D."/>
            <person name="Favel A."/>
            <person name="Grisel S."/>
            <person name="Henrissat B."/>
            <person name="Herpoel-Gimbert I."/>
            <person name="Ruiz-Duenas F.J."/>
            <person name="Chevret D."/>
            <person name="Hainaut M."/>
            <person name="Lin J."/>
            <person name="Wang M."/>
            <person name="Pangilinan J."/>
            <person name="Lipzen A."/>
            <person name="Lesage-Meessen L."/>
            <person name="Navarro D."/>
            <person name="Riley R."/>
            <person name="Grigoriev I.V."/>
            <person name="Zhou S."/>
            <person name="Raouche S."/>
            <person name="Rosso M.N."/>
        </authorList>
    </citation>
    <scope>NUCLEOTIDE SEQUENCE [LARGE SCALE GENOMIC DNA]</scope>
    <source>
        <strain evidence="1 2">BRFM 1820</strain>
    </source>
</reference>
<dbReference type="EMBL" id="KZ857399">
    <property type="protein sequence ID" value="RDX50576.1"/>
    <property type="molecule type" value="Genomic_DNA"/>
</dbReference>
<evidence type="ECO:0000313" key="2">
    <source>
        <dbReference type="Proteomes" id="UP000256964"/>
    </source>
</evidence>
<accession>A0A371DDI4</accession>
<dbReference type="Proteomes" id="UP000256964">
    <property type="component" value="Unassembled WGS sequence"/>
</dbReference>
<dbReference type="AlphaFoldDB" id="A0A371DDI4"/>
<evidence type="ECO:0000313" key="1">
    <source>
        <dbReference type="EMBL" id="RDX50576.1"/>
    </source>
</evidence>
<sequence length="170" mass="18104">MKHSSPLVPLHTSTLASPHCLLGISSESAMSACLLTLGLLPTPFANLLVLPLSPSLTALSINSVECPMRGGRRALRWPDRTFSRSLLTALLRLCSRTGNERNSSTVITACPIGQGPFDAPPAQRTSPTVPSRLRALCASGMSTPRPLYVLLHPQCALPQSSHLEHPPTPS</sequence>
<gene>
    <name evidence="1" type="ORF">OH76DRAFT_458921</name>
</gene>
<name>A0A371DDI4_9APHY</name>
<proteinExistence type="predicted"/>
<organism evidence="1 2">
    <name type="scientific">Lentinus brumalis</name>
    <dbReference type="NCBI Taxonomy" id="2498619"/>
    <lineage>
        <taxon>Eukaryota</taxon>
        <taxon>Fungi</taxon>
        <taxon>Dikarya</taxon>
        <taxon>Basidiomycota</taxon>
        <taxon>Agaricomycotina</taxon>
        <taxon>Agaricomycetes</taxon>
        <taxon>Polyporales</taxon>
        <taxon>Polyporaceae</taxon>
        <taxon>Lentinus</taxon>
    </lineage>
</organism>
<protein>
    <submittedName>
        <fullName evidence="1">Uncharacterized protein</fullName>
    </submittedName>
</protein>